<comment type="function">
    <text evidence="9 12">Part of the Sec protein translocase complex. Interacts with the SecYEG preprotein conducting channel. SecDF uses the proton motive force (PMF) to complete protein translocation after the ATP-dependent function of SecA.</text>
</comment>
<feature type="transmembrane region" description="Helical" evidence="12">
    <location>
        <begin position="138"/>
        <end position="155"/>
    </location>
</feature>
<dbReference type="SUPFAM" id="SSF82866">
    <property type="entry name" value="Multidrug efflux transporter AcrB transmembrane domain"/>
    <property type="match status" value="1"/>
</dbReference>
<dbReference type="RefSeq" id="WP_036311860.1">
    <property type="nucleotide sequence ID" value="NZ_JRQD01000001.1"/>
</dbReference>
<name>A0A0A0BKR3_9GAMM</name>
<evidence type="ECO:0000256" key="4">
    <source>
        <dbReference type="ARBA" id="ARBA00022692"/>
    </source>
</evidence>
<comment type="caution">
    <text evidence="14">The sequence shown here is derived from an EMBL/GenBank/DDBJ whole genome shotgun (WGS) entry which is preliminary data.</text>
</comment>
<dbReference type="InterPro" id="IPR048634">
    <property type="entry name" value="SecD_SecF_C"/>
</dbReference>
<protein>
    <recommendedName>
        <fullName evidence="12">Protein-export membrane protein SecF</fullName>
    </recommendedName>
</protein>
<dbReference type="EMBL" id="JRQD01000001">
    <property type="protein sequence ID" value="KGM08222.1"/>
    <property type="molecule type" value="Genomic_DNA"/>
</dbReference>
<evidence type="ECO:0000256" key="5">
    <source>
        <dbReference type="ARBA" id="ARBA00022927"/>
    </source>
</evidence>
<dbReference type="GO" id="GO:0065002">
    <property type="term" value="P:intracellular protein transmembrane transport"/>
    <property type="evidence" value="ECO:0007669"/>
    <property type="project" value="UniProtKB-UniRule"/>
</dbReference>
<dbReference type="GO" id="GO:0005886">
    <property type="term" value="C:plasma membrane"/>
    <property type="evidence" value="ECO:0007669"/>
    <property type="project" value="UniProtKB-SubCell"/>
</dbReference>
<dbReference type="InterPro" id="IPR055344">
    <property type="entry name" value="SecD_SecF_C_bact"/>
</dbReference>
<keyword evidence="4 12" id="KW-0812">Transmembrane</keyword>
<feature type="transmembrane region" description="Helical" evidence="12">
    <location>
        <begin position="162"/>
        <end position="183"/>
    </location>
</feature>
<comment type="similarity">
    <text evidence="10">In the C-terminal section; belongs to the SecD/SecF family. SecF subfamily.</text>
</comment>
<dbReference type="PANTHER" id="PTHR30081">
    <property type="entry name" value="PROTEIN-EXPORT MEMBRANE PROTEIN SEC"/>
    <property type="match status" value="1"/>
</dbReference>
<evidence type="ECO:0000313" key="14">
    <source>
        <dbReference type="EMBL" id="KGM08222.1"/>
    </source>
</evidence>
<evidence type="ECO:0000256" key="11">
    <source>
        <dbReference type="ARBA" id="ARBA00061053"/>
    </source>
</evidence>
<dbReference type="InterPro" id="IPR005665">
    <property type="entry name" value="SecF_bac"/>
</dbReference>
<evidence type="ECO:0000259" key="13">
    <source>
        <dbReference type="Pfam" id="PF02355"/>
    </source>
</evidence>
<keyword evidence="2 12" id="KW-0813">Transport</keyword>
<evidence type="ECO:0000313" key="15">
    <source>
        <dbReference type="Proteomes" id="UP000029999"/>
    </source>
</evidence>
<comment type="similarity">
    <text evidence="11">In the N-terminal section; belongs to the SecD/SecF family. SecD subfamily.</text>
</comment>
<dbReference type="PRINTS" id="PR01755">
    <property type="entry name" value="SECFTRNLCASE"/>
</dbReference>
<accession>A0A0A0BKR3</accession>
<evidence type="ECO:0000256" key="8">
    <source>
        <dbReference type="ARBA" id="ARBA00023136"/>
    </source>
</evidence>
<feature type="transmembrane region" description="Helical" evidence="12">
    <location>
        <begin position="189"/>
        <end position="210"/>
    </location>
</feature>
<sequence length="316" mass="34832">MQFLKNETNIQFMSKRRLAAAFSAILIIASITSLVVQGLNFGIDFTGGTMIELGYQEQVDLNQLRSDLTEGGYPDATVQNFGSIYDVLIRLPVIETQNMAQLSNEVVSMLQAKNETEIDVRRVEFVGPQVGEELTEQGGLAMLYALFGILIYVSLRFEYRFAIGSVVALVHDVVLTLGFFSLMRIEFDLTVLAAILAIIGYSLNDTIVVFDRIRETFLRMRKGGSEEIVNRALNDTLSRTMMTSLTTLLVVLALFSFGGEVIHAFSIALLLGIVIGTYSSIYIASNTILTMGISKEDLLPPVKDDDENANPDGSQV</sequence>
<reference evidence="14 15" key="1">
    <citation type="submission" date="2014-09" db="EMBL/GenBank/DDBJ databases">
        <authorList>
            <person name="Grob C."/>
            <person name="Taubert M."/>
            <person name="Howat A.M."/>
            <person name="Burns O.J."/>
            <person name="Dixon J.L."/>
            <person name="Chen Y."/>
            <person name="Murrell J.C."/>
        </authorList>
    </citation>
    <scope>NUCLEOTIDE SEQUENCE [LARGE SCALE GENOMIC DNA]</scope>
    <source>
        <strain evidence="14">L4</strain>
    </source>
</reference>
<evidence type="ECO:0000256" key="9">
    <source>
        <dbReference type="ARBA" id="ARBA00059018"/>
    </source>
</evidence>
<dbReference type="InterPro" id="IPR022645">
    <property type="entry name" value="SecD/SecF_bac"/>
</dbReference>
<dbReference type="AlphaFoldDB" id="A0A0A0BKR3"/>
<keyword evidence="7 12" id="KW-0811">Translocation</keyword>
<dbReference type="Pfam" id="PF02355">
    <property type="entry name" value="SecD_SecF_C"/>
    <property type="match status" value="1"/>
</dbReference>
<feature type="transmembrane region" description="Helical" evidence="12">
    <location>
        <begin position="240"/>
        <end position="258"/>
    </location>
</feature>
<gene>
    <name evidence="12 14" type="primary">secF</name>
    <name evidence="14" type="ORF">LP43_0645</name>
</gene>
<keyword evidence="5 12" id="KW-0653">Protein transport</keyword>
<comment type="similarity">
    <text evidence="12">Belongs to the SecD/SecF family. SecF subfamily.</text>
</comment>
<dbReference type="GO" id="GO:0006605">
    <property type="term" value="P:protein targeting"/>
    <property type="evidence" value="ECO:0007669"/>
    <property type="project" value="UniProtKB-UniRule"/>
</dbReference>
<dbReference type="GO" id="GO:0015450">
    <property type="term" value="F:protein-transporting ATPase activity"/>
    <property type="evidence" value="ECO:0007669"/>
    <property type="project" value="InterPro"/>
</dbReference>
<dbReference type="GO" id="GO:0043952">
    <property type="term" value="P:protein transport by the Sec complex"/>
    <property type="evidence" value="ECO:0007669"/>
    <property type="project" value="UniProtKB-UniRule"/>
</dbReference>
<proteinExistence type="inferred from homology"/>
<organism evidence="14 15">
    <name type="scientific">Methylophaga thiooxydans</name>
    <dbReference type="NCBI Taxonomy" id="392484"/>
    <lineage>
        <taxon>Bacteria</taxon>
        <taxon>Pseudomonadati</taxon>
        <taxon>Pseudomonadota</taxon>
        <taxon>Gammaproteobacteria</taxon>
        <taxon>Thiotrichales</taxon>
        <taxon>Piscirickettsiaceae</taxon>
        <taxon>Methylophaga</taxon>
    </lineage>
</organism>
<dbReference type="NCBIfam" id="TIGR00916">
    <property type="entry name" value="2A0604s01"/>
    <property type="match status" value="1"/>
</dbReference>
<comment type="subcellular location">
    <subcellularLocation>
        <location evidence="1 12">Cell membrane</location>
        <topology evidence="1 12">Multi-pass membrane protein</topology>
    </subcellularLocation>
</comment>
<dbReference type="Gene3D" id="1.20.1640.10">
    <property type="entry name" value="Multidrug efflux transporter AcrB transmembrane domain"/>
    <property type="match status" value="1"/>
</dbReference>
<keyword evidence="6 12" id="KW-1133">Transmembrane helix</keyword>
<comment type="subunit">
    <text evidence="12">Forms a complex with SecD. Part of the essential Sec protein translocation apparatus which comprises SecA, SecYEG and auxiliary proteins SecDF-YajC and YidC.</text>
</comment>
<keyword evidence="3 12" id="KW-1003">Cell membrane</keyword>
<dbReference type="HAMAP" id="MF_01464_B">
    <property type="entry name" value="SecF_B"/>
    <property type="match status" value="1"/>
</dbReference>
<dbReference type="PANTHER" id="PTHR30081:SF8">
    <property type="entry name" value="PROTEIN TRANSLOCASE SUBUNIT SECF"/>
    <property type="match status" value="1"/>
</dbReference>
<feature type="transmembrane region" description="Helical" evidence="12">
    <location>
        <begin position="21"/>
        <end position="43"/>
    </location>
</feature>
<dbReference type="NCBIfam" id="TIGR00966">
    <property type="entry name" value="transloc_SecF"/>
    <property type="match status" value="1"/>
</dbReference>
<feature type="transmembrane region" description="Helical" evidence="12">
    <location>
        <begin position="264"/>
        <end position="285"/>
    </location>
</feature>
<evidence type="ECO:0000256" key="3">
    <source>
        <dbReference type="ARBA" id="ARBA00022475"/>
    </source>
</evidence>
<feature type="domain" description="Protein export membrane protein SecD/SecF C-terminal" evidence="13">
    <location>
        <begin position="112"/>
        <end position="291"/>
    </location>
</feature>
<keyword evidence="8 12" id="KW-0472">Membrane</keyword>
<dbReference type="FunFam" id="1.20.1640.10:FF:000024">
    <property type="entry name" value="Multifunctional fusion protein"/>
    <property type="match status" value="1"/>
</dbReference>
<evidence type="ECO:0000256" key="2">
    <source>
        <dbReference type="ARBA" id="ARBA00022448"/>
    </source>
</evidence>
<evidence type="ECO:0000256" key="12">
    <source>
        <dbReference type="HAMAP-Rule" id="MF_01464"/>
    </source>
</evidence>
<dbReference type="InterPro" id="IPR022646">
    <property type="entry name" value="SecD/SecF_CS"/>
</dbReference>
<dbReference type="InterPro" id="IPR022813">
    <property type="entry name" value="SecD/SecF_arch_bac"/>
</dbReference>
<evidence type="ECO:0000256" key="10">
    <source>
        <dbReference type="ARBA" id="ARBA00060856"/>
    </source>
</evidence>
<evidence type="ECO:0000256" key="6">
    <source>
        <dbReference type="ARBA" id="ARBA00022989"/>
    </source>
</evidence>
<evidence type="ECO:0000256" key="1">
    <source>
        <dbReference type="ARBA" id="ARBA00004651"/>
    </source>
</evidence>
<dbReference type="Pfam" id="PF07549">
    <property type="entry name" value="Sec_GG"/>
    <property type="match status" value="1"/>
</dbReference>
<evidence type="ECO:0000256" key="7">
    <source>
        <dbReference type="ARBA" id="ARBA00023010"/>
    </source>
</evidence>
<dbReference type="Proteomes" id="UP000029999">
    <property type="component" value="Unassembled WGS sequence"/>
</dbReference>
<dbReference type="STRING" id="392484.LP43_0645"/>